<protein>
    <submittedName>
        <fullName evidence="2">Uncharacterized protein</fullName>
    </submittedName>
</protein>
<dbReference type="EMBL" id="MN079367">
    <property type="protein sequence ID" value="QEA07787.1"/>
    <property type="molecule type" value="Genomic_DNA"/>
</dbReference>
<dbReference type="AlphaFoldDB" id="A0A5B8RL75"/>
<organism evidence="2">
    <name type="scientific">uncultured organism</name>
    <dbReference type="NCBI Taxonomy" id="155900"/>
    <lineage>
        <taxon>unclassified sequences</taxon>
        <taxon>environmental samples</taxon>
    </lineage>
</organism>
<accession>A0A5B8RL75</accession>
<evidence type="ECO:0000256" key="1">
    <source>
        <dbReference type="SAM" id="MobiDB-lite"/>
    </source>
</evidence>
<feature type="region of interest" description="Disordered" evidence="1">
    <location>
        <begin position="245"/>
        <end position="264"/>
    </location>
</feature>
<reference evidence="2" key="1">
    <citation type="submission" date="2019-06" db="EMBL/GenBank/DDBJ databases">
        <authorList>
            <person name="Murdoch R.W."/>
            <person name="Fathepure B."/>
        </authorList>
    </citation>
    <scope>NUCLEOTIDE SEQUENCE</scope>
</reference>
<sequence length="264" mass="27398">MVVTVVLAELHAPGAVGALEVDQVGEQVADEVHHEAQQRIAAGVGDAVVEAELGEAQLALAVALETDPFAQLDVLSHRLEVRLREPAHRGGGGLDLHHLAQLVYLPPVELLEVQVVTQCPGGLLDPGLGDVGTAGRAGAHHHQPLDLQCLERLAHRALGAAVEVDEFPFLGQPVTRAQALDDDPALDVLDDQVGELASGRFAPGILHDLPDNSHLPGRAGTIYLFIRINSIDSGFVYSPPAVAGGRPGAQPAGGGGFGPFGRAG</sequence>
<gene>
    <name evidence="2" type="ORF">KBTEX_04150</name>
</gene>
<proteinExistence type="predicted"/>
<name>A0A5B8RL75_9ZZZZ</name>
<evidence type="ECO:0000313" key="2">
    <source>
        <dbReference type="EMBL" id="QEA07787.1"/>
    </source>
</evidence>